<evidence type="ECO:0000256" key="1">
    <source>
        <dbReference type="SAM" id="MobiDB-lite"/>
    </source>
</evidence>
<dbReference type="Proteomes" id="UP001138500">
    <property type="component" value="Unassembled WGS sequence"/>
</dbReference>
<evidence type="ECO:0000313" key="3">
    <source>
        <dbReference type="Proteomes" id="UP001138500"/>
    </source>
</evidence>
<sequence length="244" mass="26688">MTDPPPPNPTTTTPITDPDSFLPPTIAFPTQNLAFRRLPSPPLTSYRRDAPAKAGCCISAARSNLTAEEEGGELFVMKLKIPPPSSSSSPSPATAAEIHALGVFREQRVRGVPWLVAGRCLWVGGVVVWCVVMTRVAGVDLMRGGFWGMGEGVKEEVREGFLGVLREVWRVGFAPSDRALRNVLWDAETRRVGIVDFEHYEVVAPGAVVNLDPVGELRAWGLASRPAASHWAVERGLVREYHRR</sequence>
<feature type="compositionally biased region" description="Low complexity" evidence="1">
    <location>
        <begin position="10"/>
        <end position="19"/>
    </location>
</feature>
<gene>
    <name evidence="2" type="ORF">Tdes44962_MAKER05304</name>
</gene>
<evidence type="ECO:0000313" key="2">
    <source>
        <dbReference type="EMBL" id="KAH9818539.1"/>
    </source>
</evidence>
<keyword evidence="3" id="KW-1185">Reference proteome</keyword>
<accession>A0A9W7VZ70</accession>
<dbReference type="AlphaFoldDB" id="A0A9W7VZ70"/>
<dbReference type="EMBL" id="RIBY02002345">
    <property type="protein sequence ID" value="KAH9818539.1"/>
    <property type="molecule type" value="Genomic_DNA"/>
</dbReference>
<reference evidence="2 3" key="1">
    <citation type="journal article" date="2018" name="IMA Fungus">
        <title>IMA Genome-F 10: Nine draft genome sequences of Claviceps purpurea s.lat., including C. arundinis, C. humidiphila, and C. cf. spartinae, pseudomolecules for the pitch canker pathogen Fusarium circinatum, draft genome of Davidsoniella eucalypti, Grosmannia galeiformis, Quambalaria eucalypti, and Teratosphaeria destructans.</title>
        <authorList>
            <person name="Wingfield B.D."/>
            <person name="Liu M."/>
            <person name="Nguyen H.D."/>
            <person name="Lane F.A."/>
            <person name="Morgan S.W."/>
            <person name="De Vos L."/>
            <person name="Wilken P.M."/>
            <person name="Duong T.A."/>
            <person name="Aylward J."/>
            <person name="Coetzee M.P."/>
            <person name="Dadej K."/>
            <person name="De Beer Z.W."/>
            <person name="Findlay W."/>
            <person name="Havenga M."/>
            <person name="Kolarik M."/>
            <person name="Menzies J.G."/>
            <person name="Naidoo K."/>
            <person name="Pochopski O."/>
            <person name="Shoukouhi P."/>
            <person name="Santana Q.C."/>
            <person name="Seifert K.A."/>
            <person name="Soal N."/>
            <person name="Steenkamp E.T."/>
            <person name="Tatham C.T."/>
            <person name="van der Nest M.A."/>
            <person name="Wingfield M.J."/>
        </authorList>
    </citation>
    <scope>NUCLEOTIDE SEQUENCE [LARGE SCALE GENOMIC DNA]</scope>
    <source>
        <strain evidence="2">CMW44962</strain>
    </source>
</reference>
<protein>
    <submittedName>
        <fullName evidence="2">Uncharacterized protein</fullName>
    </submittedName>
</protein>
<dbReference type="OrthoDB" id="5401170at2759"/>
<name>A0A9W7VZ70_9PEZI</name>
<reference evidence="2 3" key="2">
    <citation type="journal article" date="2021" name="Curr. Genet.">
        <title>Genetic response to nitrogen starvation in the aggressive Eucalyptus foliar pathogen Teratosphaeria destructans.</title>
        <authorList>
            <person name="Havenga M."/>
            <person name="Wingfield B.D."/>
            <person name="Wingfield M.J."/>
            <person name="Dreyer L.L."/>
            <person name="Roets F."/>
            <person name="Aylward J."/>
        </authorList>
    </citation>
    <scope>NUCLEOTIDE SEQUENCE [LARGE SCALE GENOMIC DNA]</scope>
    <source>
        <strain evidence="2">CMW44962</strain>
    </source>
</reference>
<feature type="region of interest" description="Disordered" evidence="1">
    <location>
        <begin position="1"/>
        <end position="23"/>
    </location>
</feature>
<proteinExistence type="predicted"/>
<organism evidence="2 3">
    <name type="scientific">Teratosphaeria destructans</name>
    <dbReference type="NCBI Taxonomy" id="418781"/>
    <lineage>
        <taxon>Eukaryota</taxon>
        <taxon>Fungi</taxon>
        <taxon>Dikarya</taxon>
        <taxon>Ascomycota</taxon>
        <taxon>Pezizomycotina</taxon>
        <taxon>Dothideomycetes</taxon>
        <taxon>Dothideomycetidae</taxon>
        <taxon>Mycosphaerellales</taxon>
        <taxon>Teratosphaeriaceae</taxon>
        <taxon>Teratosphaeria</taxon>
    </lineage>
</organism>
<comment type="caution">
    <text evidence="2">The sequence shown here is derived from an EMBL/GenBank/DDBJ whole genome shotgun (WGS) entry which is preliminary data.</text>
</comment>